<dbReference type="KEGG" id="halg:HUG10_19160"/>
<reference evidence="4 5" key="1">
    <citation type="submission" date="2020-07" db="EMBL/GenBank/DDBJ databases">
        <title>Gai3-2, isolated from salt lake.</title>
        <authorList>
            <person name="Cui H."/>
            <person name="Shi X."/>
        </authorList>
    </citation>
    <scope>NUCLEOTIDE SEQUENCE [LARGE SCALE GENOMIC DNA]</scope>
    <source>
        <strain evidence="4 5">Gai3-2</strain>
        <plasmid evidence="4 5">unnamed1</plasmid>
    </source>
</reference>
<dbReference type="OrthoDB" id="190812at2157"/>
<evidence type="ECO:0000256" key="2">
    <source>
        <dbReference type="SAM" id="MobiDB-lite"/>
    </source>
</evidence>
<dbReference type="PANTHER" id="PTHR35848:SF9">
    <property type="entry name" value="SLL1358 PROTEIN"/>
    <property type="match status" value="1"/>
</dbReference>
<dbReference type="SUPFAM" id="SSF51182">
    <property type="entry name" value="RmlC-like cupins"/>
    <property type="match status" value="1"/>
</dbReference>
<evidence type="ECO:0000256" key="1">
    <source>
        <dbReference type="ARBA" id="ARBA00022723"/>
    </source>
</evidence>
<dbReference type="AlphaFoldDB" id="A0A7D5GED5"/>
<feature type="domain" description="Cupin type-2" evidence="3">
    <location>
        <begin position="37"/>
        <end position="115"/>
    </location>
</feature>
<dbReference type="InterPro" id="IPR014710">
    <property type="entry name" value="RmlC-like_jellyroll"/>
</dbReference>
<name>A0A7D5GED5_9EURY</name>
<keyword evidence="4" id="KW-0614">Plasmid</keyword>
<organism evidence="4 5">
    <name type="scientific">Halorarum halophilum</name>
    <dbReference type="NCBI Taxonomy" id="2743090"/>
    <lineage>
        <taxon>Archaea</taxon>
        <taxon>Methanobacteriati</taxon>
        <taxon>Methanobacteriota</taxon>
        <taxon>Stenosarchaea group</taxon>
        <taxon>Halobacteria</taxon>
        <taxon>Halobacteriales</taxon>
        <taxon>Haloferacaceae</taxon>
        <taxon>Halorarum</taxon>
    </lineage>
</organism>
<dbReference type="PANTHER" id="PTHR35848">
    <property type="entry name" value="OXALATE-BINDING PROTEIN"/>
    <property type="match status" value="1"/>
</dbReference>
<feature type="region of interest" description="Disordered" evidence="2">
    <location>
        <begin position="1"/>
        <end position="26"/>
    </location>
</feature>
<dbReference type="Pfam" id="PF07883">
    <property type="entry name" value="Cupin_2"/>
    <property type="match status" value="1"/>
</dbReference>
<dbReference type="Proteomes" id="UP000509750">
    <property type="component" value="Plasmid unnamed1"/>
</dbReference>
<keyword evidence="1" id="KW-0479">Metal-binding</keyword>
<keyword evidence="5" id="KW-1185">Reference proteome</keyword>
<protein>
    <submittedName>
        <fullName evidence="4">Cupin domain-containing protein</fullName>
    </submittedName>
</protein>
<dbReference type="EMBL" id="CP058530">
    <property type="protein sequence ID" value="QLG29726.1"/>
    <property type="molecule type" value="Genomic_DNA"/>
</dbReference>
<dbReference type="RefSeq" id="WP_179171300.1">
    <property type="nucleotide sequence ID" value="NZ_CP058530.1"/>
</dbReference>
<dbReference type="InterPro" id="IPR051610">
    <property type="entry name" value="GPI/OXD"/>
</dbReference>
<dbReference type="InterPro" id="IPR011051">
    <property type="entry name" value="RmlC_Cupin_sf"/>
</dbReference>
<evidence type="ECO:0000259" key="3">
    <source>
        <dbReference type="Pfam" id="PF07883"/>
    </source>
</evidence>
<proteinExistence type="predicted"/>
<sequence length="213" mass="22577">MKRVAVEDVEPEHPGSGIDRHGLSDPLGTTDLAVNRYRLAPGEGFPGGLHAHPDQEEVFVVVEGEATFEAYVPRGDGNRPVRGREVTVAAGEAIRFAPGEFQSGRNDADGDLVAFAMGAPRDAGDVRLPLECPDCGRADVRLATDEGGPSFVCPDCDAERVPRACPACGHDEMRVALGEEARPVVACRGCDDEFEDPPVRGDGERDGTTPTEG</sequence>
<dbReference type="GO" id="GO:0046872">
    <property type="term" value="F:metal ion binding"/>
    <property type="evidence" value="ECO:0007669"/>
    <property type="project" value="UniProtKB-KW"/>
</dbReference>
<accession>A0A7D5GED5</accession>
<dbReference type="GeneID" id="56030999"/>
<gene>
    <name evidence="4" type="ORF">HUG10_19160</name>
</gene>
<geneLocation type="plasmid" evidence="4 5">
    <name>unnamed1</name>
</geneLocation>
<evidence type="ECO:0000313" key="4">
    <source>
        <dbReference type="EMBL" id="QLG29726.1"/>
    </source>
</evidence>
<feature type="region of interest" description="Disordered" evidence="2">
    <location>
        <begin position="190"/>
        <end position="213"/>
    </location>
</feature>
<evidence type="ECO:0000313" key="5">
    <source>
        <dbReference type="Proteomes" id="UP000509750"/>
    </source>
</evidence>
<dbReference type="InterPro" id="IPR013096">
    <property type="entry name" value="Cupin_2"/>
</dbReference>
<dbReference type="Gene3D" id="2.60.120.10">
    <property type="entry name" value="Jelly Rolls"/>
    <property type="match status" value="1"/>
</dbReference>
<feature type="compositionally biased region" description="Basic and acidic residues" evidence="2">
    <location>
        <begin position="197"/>
        <end position="207"/>
    </location>
</feature>